<organism evidence="2 3">
    <name type="scientific">Leptosphaeria maculans (strain JN3 / isolate v23.1.3 / race Av1-4-5-6-7-8)</name>
    <name type="common">Blackleg fungus</name>
    <name type="synonym">Phoma lingam</name>
    <dbReference type="NCBI Taxonomy" id="985895"/>
    <lineage>
        <taxon>Eukaryota</taxon>
        <taxon>Fungi</taxon>
        <taxon>Dikarya</taxon>
        <taxon>Ascomycota</taxon>
        <taxon>Pezizomycotina</taxon>
        <taxon>Dothideomycetes</taxon>
        <taxon>Pleosporomycetidae</taxon>
        <taxon>Pleosporales</taxon>
        <taxon>Pleosporineae</taxon>
        <taxon>Leptosphaeriaceae</taxon>
        <taxon>Plenodomus</taxon>
        <taxon>Plenodomus lingam/Leptosphaeria maculans species complex</taxon>
    </lineage>
</organism>
<sequence length="113" mass="13052">MFDLSYAPRRSRGHRFPTADSLLPYVYGDYSTAYNGFGNFRGGGSDWDRSTLLAYEGPNSIEDATRAHVAAKADWEKAKEKHDEAQKKLEESEKKLKECEDRLRAAKQYERYH</sequence>
<dbReference type="InParanoid" id="E5A6Q4"/>
<gene>
    <name evidence="2" type="ORF">LEMA_P085380.1</name>
</gene>
<keyword evidence="3" id="KW-1185">Reference proteome</keyword>
<name>E5A6Q4_LEPMJ</name>
<dbReference type="Proteomes" id="UP000002668">
    <property type="component" value="Genome"/>
</dbReference>
<dbReference type="HOGENOM" id="CLU_2133975_0_0_1"/>
<reference evidence="3" key="1">
    <citation type="journal article" date="2011" name="Nat. Commun.">
        <title>Effector diversification within compartments of the Leptosphaeria maculans genome affected by Repeat-Induced Point mutations.</title>
        <authorList>
            <person name="Rouxel T."/>
            <person name="Grandaubert J."/>
            <person name="Hane J.K."/>
            <person name="Hoede C."/>
            <person name="van de Wouw A.P."/>
            <person name="Couloux A."/>
            <person name="Dominguez V."/>
            <person name="Anthouard V."/>
            <person name="Bally P."/>
            <person name="Bourras S."/>
            <person name="Cozijnsen A.J."/>
            <person name="Ciuffetti L.M."/>
            <person name="Degrave A."/>
            <person name="Dilmaghani A."/>
            <person name="Duret L."/>
            <person name="Fudal I."/>
            <person name="Goodwin S.B."/>
            <person name="Gout L."/>
            <person name="Glaser N."/>
            <person name="Linglin J."/>
            <person name="Kema G.H.J."/>
            <person name="Lapalu N."/>
            <person name="Lawrence C.B."/>
            <person name="May K."/>
            <person name="Meyer M."/>
            <person name="Ollivier B."/>
            <person name="Poulain J."/>
            <person name="Schoch C.L."/>
            <person name="Simon A."/>
            <person name="Spatafora J.W."/>
            <person name="Stachowiak A."/>
            <person name="Turgeon B.G."/>
            <person name="Tyler B.M."/>
            <person name="Vincent D."/>
            <person name="Weissenbach J."/>
            <person name="Amselem J."/>
            <person name="Quesneville H."/>
            <person name="Oliver R.P."/>
            <person name="Wincker P."/>
            <person name="Balesdent M.-H."/>
            <person name="Howlett B.J."/>
        </authorList>
    </citation>
    <scope>NUCLEOTIDE SEQUENCE [LARGE SCALE GENOMIC DNA]</scope>
    <source>
        <strain evidence="3">JN3 / isolate v23.1.3 / race Av1-4-5-6-7-8</strain>
    </source>
</reference>
<dbReference type="GeneID" id="13288858"/>
<dbReference type="RefSeq" id="XP_003842778.1">
    <property type="nucleotide sequence ID" value="XM_003842730.1"/>
</dbReference>
<dbReference type="EMBL" id="FP929135">
    <property type="protein sequence ID" value="CBX99299.1"/>
    <property type="molecule type" value="Genomic_DNA"/>
</dbReference>
<dbReference type="VEuPathDB" id="FungiDB:LEMA_P085380.1"/>
<evidence type="ECO:0000313" key="3">
    <source>
        <dbReference type="Proteomes" id="UP000002668"/>
    </source>
</evidence>
<evidence type="ECO:0000313" key="2">
    <source>
        <dbReference type="EMBL" id="CBX99299.1"/>
    </source>
</evidence>
<evidence type="ECO:0000256" key="1">
    <source>
        <dbReference type="SAM" id="Coils"/>
    </source>
</evidence>
<accession>E5A6Q4</accession>
<protein>
    <submittedName>
        <fullName evidence="2">Uncharacterized protein</fullName>
    </submittedName>
</protein>
<proteinExistence type="predicted"/>
<feature type="coiled-coil region" evidence="1">
    <location>
        <begin position="72"/>
        <end position="109"/>
    </location>
</feature>
<keyword evidence="1" id="KW-0175">Coiled coil</keyword>
<dbReference type="AlphaFoldDB" id="E5A6Q4"/>